<dbReference type="EMBL" id="GBYB01007868">
    <property type="protein sequence ID" value="JAG77635.1"/>
    <property type="molecule type" value="Transcribed_RNA"/>
</dbReference>
<name>A0A0C9Q1Q3_9HYME</name>
<sequence>MTVCGRPGVMGKSIGEMIIRLWMDHQWTGLYGGLVGFVGFVDLPAVTVDGLDDVLYLGLMNSNFVADEMGMSDVCMMVGNMLNMSMCLQVKWVGVEWWDCWLLGYLDSINMVSVLVAGGGNGDSHEGKESDEEFHDD</sequence>
<organism evidence="1">
    <name type="scientific">Fopius arisanus</name>
    <dbReference type="NCBI Taxonomy" id="64838"/>
    <lineage>
        <taxon>Eukaryota</taxon>
        <taxon>Metazoa</taxon>
        <taxon>Ecdysozoa</taxon>
        <taxon>Arthropoda</taxon>
        <taxon>Hexapoda</taxon>
        <taxon>Insecta</taxon>
        <taxon>Pterygota</taxon>
        <taxon>Neoptera</taxon>
        <taxon>Endopterygota</taxon>
        <taxon>Hymenoptera</taxon>
        <taxon>Apocrita</taxon>
        <taxon>Ichneumonoidea</taxon>
        <taxon>Braconidae</taxon>
        <taxon>Opiinae</taxon>
        <taxon>Fopius</taxon>
    </lineage>
</organism>
<dbReference type="AlphaFoldDB" id="A0A0C9Q1Q3"/>
<gene>
    <name evidence="1" type="primary">DPH2_0</name>
    <name evidence="1" type="ORF">g.8288</name>
</gene>
<proteinExistence type="predicted"/>
<reference evidence="1" key="1">
    <citation type="submission" date="2015-01" db="EMBL/GenBank/DDBJ databases">
        <title>Transcriptome Assembly of Fopius arisanus.</title>
        <authorList>
            <person name="Geib S."/>
        </authorList>
    </citation>
    <scope>NUCLEOTIDE SEQUENCE</scope>
</reference>
<protein>
    <submittedName>
        <fullName evidence="1">DPH2_0 protein</fullName>
    </submittedName>
</protein>
<evidence type="ECO:0000313" key="1">
    <source>
        <dbReference type="EMBL" id="JAG77635.1"/>
    </source>
</evidence>
<accession>A0A0C9Q1Q3</accession>